<proteinExistence type="predicted"/>
<gene>
    <name evidence="1" type="ORF">M3D15_05080</name>
</gene>
<dbReference type="GO" id="GO:0008168">
    <property type="term" value="F:methyltransferase activity"/>
    <property type="evidence" value="ECO:0007669"/>
    <property type="project" value="UniProtKB-KW"/>
</dbReference>
<accession>A0ABT2HX40</accession>
<sequence length="277" mass="30914">MPVGRPTRGTTNTNRLRRIDRWIAQHPAFRGAERPLVVDLGYGASGATAFELFDRLSPTRDTVRVVGLEIDPERVATARAQLEQQAPLTQERVSFARGGFEVPLARGERANVIRAFNVLRQYDEAEVPDAWALMLDRLAPDGLLVEGTCSEIGRVASWIGLRPSGPETFTVSLHLGSLELPSIAAERLPKALIHRNIPGERIHDFLRAFDAAWLKEAPRATFSAQQRFIATVQRLRTEGWPLLDDVKRWRLGEVTLPWHAVAPRDGGVAERWPAASR</sequence>
<organism evidence="1 2">
    <name type="scientific">Pseudoclavibacter albus</name>
    <dbReference type="NCBI Taxonomy" id="272241"/>
    <lineage>
        <taxon>Bacteria</taxon>
        <taxon>Bacillati</taxon>
        <taxon>Actinomycetota</taxon>
        <taxon>Actinomycetes</taxon>
        <taxon>Micrococcales</taxon>
        <taxon>Microbacteriaceae</taxon>
        <taxon>Pseudoclavibacter</taxon>
    </lineage>
</organism>
<dbReference type="InterPro" id="IPR029063">
    <property type="entry name" value="SAM-dependent_MTases_sf"/>
</dbReference>
<evidence type="ECO:0000313" key="2">
    <source>
        <dbReference type="Proteomes" id="UP001525379"/>
    </source>
</evidence>
<dbReference type="GO" id="GO:0032259">
    <property type="term" value="P:methylation"/>
    <property type="evidence" value="ECO:0007669"/>
    <property type="project" value="UniProtKB-KW"/>
</dbReference>
<reference evidence="1 2" key="1">
    <citation type="submission" date="2022-04" db="EMBL/GenBank/DDBJ databases">
        <title>Human microbiome associated bacterial genomes.</title>
        <authorList>
            <person name="Sandstrom S."/>
            <person name="Salamzade R."/>
            <person name="Kalan L.R."/>
        </authorList>
    </citation>
    <scope>NUCLEOTIDE SEQUENCE [LARGE SCALE GENOMIC DNA]</scope>
    <source>
        <strain evidence="2">p3-SID1799</strain>
    </source>
</reference>
<evidence type="ECO:0000313" key="1">
    <source>
        <dbReference type="EMBL" id="MCT2042706.1"/>
    </source>
</evidence>
<name>A0ABT2HX40_9MICO</name>
<keyword evidence="2" id="KW-1185">Reference proteome</keyword>
<protein>
    <submittedName>
        <fullName evidence="1">Class I SAM-dependent methyltransferase</fullName>
    </submittedName>
</protein>
<keyword evidence="1" id="KW-0489">Methyltransferase</keyword>
<dbReference type="RefSeq" id="WP_260104136.1">
    <property type="nucleotide sequence ID" value="NZ_JALXSQ010000014.1"/>
</dbReference>
<dbReference type="Proteomes" id="UP001525379">
    <property type="component" value="Unassembled WGS sequence"/>
</dbReference>
<keyword evidence="1" id="KW-0808">Transferase</keyword>
<comment type="caution">
    <text evidence="1">The sequence shown here is derived from an EMBL/GenBank/DDBJ whole genome shotgun (WGS) entry which is preliminary data.</text>
</comment>
<dbReference type="Gene3D" id="3.40.50.150">
    <property type="entry name" value="Vaccinia Virus protein VP39"/>
    <property type="match status" value="1"/>
</dbReference>
<dbReference type="SUPFAM" id="SSF53335">
    <property type="entry name" value="S-adenosyl-L-methionine-dependent methyltransferases"/>
    <property type="match status" value="1"/>
</dbReference>
<dbReference type="EMBL" id="JALXSQ010000014">
    <property type="protein sequence ID" value="MCT2042706.1"/>
    <property type="molecule type" value="Genomic_DNA"/>
</dbReference>
<dbReference type="CDD" id="cd02440">
    <property type="entry name" value="AdoMet_MTases"/>
    <property type="match status" value="1"/>
</dbReference>